<dbReference type="PROSITE" id="PS50893">
    <property type="entry name" value="ABC_TRANSPORTER_2"/>
    <property type="match status" value="2"/>
</dbReference>
<reference evidence="6" key="1">
    <citation type="journal article" date="2019" name="Int. J. Syst. Evol. Microbiol.">
        <title>The Global Catalogue of Microorganisms (GCM) 10K type strain sequencing project: providing services to taxonomists for standard genome sequencing and annotation.</title>
        <authorList>
            <consortium name="The Broad Institute Genomics Platform"/>
            <consortium name="The Broad Institute Genome Sequencing Center for Infectious Disease"/>
            <person name="Wu L."/>
            <person name="Ma J."/>
        </authorList>
    </citation>
    <scope>NUCLEOTIDE SEQUENCE [LARGE SCALE GENOMIC DNA]</scope>
    <source>
        <strain evidence="6">KCTC 52165</strain>
    </source>
</reference>
<dbReference type="InterPro" id="IPR027417">
    <property type="entry name" value="P-loop_NTPase"/>
</dbReference>
<dbReference type="Proteomes" id="UP001595583">
    <property type="component" value="Unassembled WGS sequence"/>
</dbReference>
<organism evidence="5 6">
    <name type="scientific">Aquamicrobium soli</name>
    <dbReference type="NCBI Taxonomy" id="1811518"/>
    <lineage>
        <taxon>Bacteria</taxon>
        <taxon>Pseudomonadati</taxon>
        <taxon>Pseudomonadota</taxon>
        <taxon>Alphaproteobacteria</taxon>
        <taxon>Hyphomicrobiales</taxon>
        <taxon>Phyllobacteriaceae</taxon>
        <taxon>Aquamicrobium</taxon>
    </lineage>
</organism>
<dbReference type="Pfam" id="PF00005">
    <property type="entry name" value="ABC_tran"/>
    <property type="match status" value="2"/>
</dbReference>
<evidence type="ECO:0000256" key="3">
    <source>
        <dbReference type="ARBA" id="ARBA00022840"/>
    </source>
</evidence>
<feature type="domain" description="ABC transporter" evidence="4">
    <location>
        <begin position="259"/>
        <end position="502"/>
    </location>
</feature>
<protein>
    <submittedName>
        <fullName evidence="5">ABC transporter ATP-binding protein</fullName>
    </submittedName>
</protein>
<dbReference type="GO" id="GO:0005524">
    <property type="term" value="F:ATP binding"/>
    <property type="evidence" value="ECO:0007669"/>
    <property type="project" value="UniProtKB-KW"/>
</dbReference>
<comment type="similarity">
    <text evidence="1">Belongs to the ABC transporter superfamily.</text>
</comment>
<dbReference type="PANTHER" id="PTHR43790">
    <property type="entry name" value="CARBOHYDRATE TRANSPORT ATP-BINDING PROTEIN MG119-RELATED"/>
    <property type="match status" value="1"/>
</dbReference>
<sequence length="507" mass="54671">MTPNETPRLSVRHLTKRFDPLVANDDISLDVMPGELHCLLGENGAGKSTLSSCLYGLYRPDGGEIWVDGKPVHLNSPSDAIAAGMGMVHQHFVLVPSFTVMENIAVGSGSGWRLDHAGVLARIRSICEAYAIELDPSQPIGELSVGEQQWVEIVKVLYMGARLLILDEPTAVLTPDESKKLFTVIERLLADGISVLLISHKMAEVMRSDAVSVLRKGRLVGTVRTADTTRDELTSMMVGRRVSAPVRVDGEAAGQERMLAVRDLVRLRDTRRVLDGISFDVAKGEILGLAGVSGNGQDELFECLCGLVAPDEGSVTLADKPLQGLSVAEVAAEGVGYVPSDRFRDGLVADLTVSENLVLGQHWQGRWRRGPFLDRGALDANARRAIETYSIAAGGPDSACRKLSGGNAQKVILAREFTKASKLLLCNQPTRGLDVGAIEFVHRELVRKRDEGCAVLLASEELEDLFALCNRIGVMFRGRLLAILDARSATHEEVGRLLAGQESAGAA</sequence>
<evidence type="ECO:0000313" key="5">
    <source>
        <dbReference type="EMBL" id="MFC3205853.1"/>
    </source>
</evidence>
<dbReference type="InterPro" id="IPR003593">
    <property type="entry name" value="AAA+_ATPase"/>
</dbReference>
<dbReference type="SMART" id="SM00382">
    <property type="entry name" value="AAA"/>
    <property type="match status" value="2"/>
</dbReference>
<keyword evidence="3 5" id="KW-0067">ATP-binding</keyword>
<dbReference type="RefSeq" id="WP_378219672.1">
    <property type="nucleotide sequence ID" value="NZ_JBHRTK010000008.1"/>
</dbReference>
<evidence type="ECO:0000259" key="4">
    <source>
        <dbReference type="PROSITE" id="PS50893"/>
    </source>
</evidence>
<dbReference type="CDD" id="cd03215">
    <property type="entry name" value="ABC_Carb_Monos_II"/>
    <property type="match status" value="1"/>
</dbReference>
<proteinExistence type="inferred from homology"/>
<dbReference type="Gene3D" id="3.40.50.300">
    <property type="entry name" value="P-loop containing nucleotide triphosphate hydrolases"/>
    <property type="match status" value="2"/>
</dbReference>
<dbReference type="PANTHER" id="PTHR43790:SF4">
    <property type="entry name" value="GUANOSINE IMPORT ATP-BINDING PROTEIN NUPO"/>
    <property type="match status" value="1"/>
</dbReference>
<gene>
    <name evidence="5" type="ORF">ACFOHJ_06500</name>
</gene>
<dbReference type="InterPro" id="IPR050107">
    <property type="entry name" value="ABC_carbohydrate_import_ATPase"/>
</dbReference>
<accession>A0ABV7KBS2</accession>
<dbReference type="PROSITE" id="PS00211">
    <property type="entry name" value="ABC_TRANSPORTER_1"/>
    <property type="match status" value="1"/>
</dbReference>
<dbReference type="CDD" id="cd03216">
    <property type="entry name" value="ABC_Carb_Monos_I"/>
    <property type="match status" value="1"/>
</dbReference>
<evidence type="ECO:0000256" key="2">
    <source>
        <dbReference type="ARBA" id="ARBA00022741"/>
    </source>
</evidence>
<dbReference type="InterPro" id="IPR003439">
    <property type="entry name" value="ABC_transporter-like_ATP-bd"/>
</dbReference>
<dbReference type="InterPro" id="IPR017871">
    <property type="entry name" value="ABC_transporter-like_CS"/>
</dbReference>
<keyword evidence="2" id="KW-0547">Nucleotide-binding</keyword>
<dbReference type="EMBL" id="JBHRTK010000008">
    <property type="protein sequence ID" value="MFC3205853.1"/>
    <property type="molecule type" value="Genomic_DNA"/>
</dbReference>
<keyword evidence="6" id="KW-1185">Reference proteome</keyword>
<name>A0ABV7KBS2_9HYPH</name>
<comment type="caution">
    <text evidence="5">The sequence shown here is derived from an EMBL/GenBank/DDBJ whole genome shotgun (WGS) entry which is preliminary data.</text>
</comment>
<dbReference type="SUPFAM" id="SSF52540">
    <property type="entry name" value="P-loop containing nucleoside triphosphate hydrolases"/>
    <property type="match status" value="2"/>
</dbReference>
<evidence type="ECO:0000313" key="6">
    <source>
        <dbReference type="Proteomes" id="UP001595583"/>
    </source>
</evidence>
<feature type="domain" description="ABC transporter" evidence="4">
    <location>
        <begin position="9"/>
        <end position="241"/>
    </location>
</feature>
<evidence type="ECO:0000256" key="1">
    <source>
        <dbReference type="ARBA" id="ARBA00005417"/>
    </source>
</evidence>